<comment type="caution">
    <text evidence="1">The sequence shown here is derived from an EMBL/GenBank/DDBJ whole genome shotgun (WGS) entry which is preliminary data.</text>
</comment>
<accession>A0A3D9ISQ0</accession>
<dbReference type="RefSeq" id="WP_181907262.1">
    <property type="nucleotide sequence ID" value="NZ_QRDY01000002.1"/>
</dbReference>
<sequence>MKIGDHVVYAQDGTKGIILEIHDNLYHIIWEDHFSSWEYAERLTVLEAYP</sequence>
<name>A0A3D9ISQ0_9BACL</name>
<dbReference type="EMBL" id="QRDY01000002">
    <property type="protein sequence ID" value="RED64728.1"/>
    <property type="molecule type" value="Genomic_DNA"/>
</dbReference>
<organism evidence="1 2">
    <name type="scientific">Cohnella lupini</name>
    <dbReference type="NCBI Taxonomy" id="1294267"/>
    <lineage>
        <taxon>Bacteria</taxon>
        <taxon>Bacillati</taxon>
        <taxon>Bacillota</taxon>
        <taxon>Bacilli</taxon>
        <taxon>Bacillales</taxon>
        <taxon>Paenibacillaceae</taxon>
        <taxon>Cohnella</taxon>
    </lineage>
</organism>
<reference evidence="1 2" key="1">
    <citation type="submission" date="2018-07" db="EMBL/GenBank/DDBJ databases">
        <title>Genomic Encyclopedia of Type Strains, Phase III (KMG-III): the genomes of soil and plant-associated and newly described type strains.</title>
        <authorList>
            <person name="Whitman W."/>
        </authorList>
    </citation>
    <scope>NUCLEOTIDE SEQUENCE [LARGE SCALE GENOMIC DNA]</scope>
    <source>
        <strain evidence="1 2">CECT 8236</strain>
    </source>
</reference>
<dbReference type="AlphaFoldDB" id="A0A3D9ISQ0"/>
<keyword evidence="2" id="KW-1185">Reference proteome</keyword>
<proteinExistence type="predicted"/>
<evidence type="ECO:0000313" key="1">
    <source>
        <dbReference type="EMBL" id="RED64728.1"/>
    </source>
</evidence>
<gene>
    <name evidence="1" type="ORF">DFP95_102149</name>
</gene>
<dbReference type="Proteomes" id="UP000256869">
    <property type="component" value="Unassembled WGS sequence"/>
</dbReference>
<evidence type="ECO:0000313" key="2">
    <source>
        <dbReference type="Proteomes" id="UP000256869"/>
    </source>
</evidence>
<protein>
    <submittedName>
        <fullName evidence="1">Uncharacterized protein</fullName>
    </submittedName>
</protein>